<feature type="domain" description="R3H" evidence="2">
    <location>
        <begin position="15"/>
        <end position="79"/>
    </location>
</feature>
<evidence type="ECO:0000256" key="1">
    <source>
        <dbReference type="SAM" id="MobiDB-lite"/>
    </source>
</evidence>
<dbReference type="InterPro" id="IPR036867">
    <property type="entry name" value="R3H_dom_sf"/>
</dbReference>
<reference evidence="3" key="1">
    <citation type="submission" date="2023-10" db="EMBL/GenBank/DDBJ databases">
        <authorList>
            <person name="Chen Y."/>
            <person name="Shah S."/>
            <person name="Dougan E. K."/>
            <person name="Thang M."/>
            <person name="Chan C."/>
        </authorList>
    </citation>
    <scope>NUCLEOTIDE SEQUENCE [LARGE SCALE GENOMIC DNA]</scope>
</reference>
<evidence type="ECO:0000313" key="4">
    <source>
        <dbReference type="Proteomes" id="UP001189429"/>
    </source>
</evidence>
<dbReference type="PROSITE" id="PS51061">
    <property type="entry name" value="R3H"/>
    <property type="match status" value="1"/>
</dbReference>
<accession>A0ABN9SJK2</accession>
<protein>
    <recommendedName>
        <fullName evidence="2">R3H domain-containing protein</fullName>
    </recommendedName>
</protein>
<feature type="non-terminal residue" evidence="3">
    <location>
        <position position="127"/>
    </location>
</feature>
<sequence length="127" mass="13137">MAAPLELGPRGGAEKEEEIDIEALIAAFLADEGRATLEMPRMSAGQRKQAKRLVEQHPGLRCESFGLGQDRQLHLFKEAACASAAAATASTSPKGAAAGTASAAAEPKGTPARAGAEQHWETATLEA</sequence>
<dbReference type="SMART" id="SM00393">
    <property type="entry name" value="R3H"/>
    <property type="match status" value="1"/>
</dbReference>
<evidence type="ECO:0000313" key="3">
    <source>
        <dbReference type="EMBL" id="CAK0831941.1"/>
    </source>
</evidence>
<dbReference type="Pfam" id="PF01424">
    <property type="entry name" value="R3H"/>
    <property type="match status" value="1"/>
</dbReference>
<dbReference type="EMBL" id="CAUYUJ010011518">
    <property type="protein sequence ID" value="CAK0831941.1"/>
    <property type="molecule type" value="Genomic_DNA"/>
</dbReference>
<feature type="region of interest" description="Disordered" evidence="1">
    <location>
        <begin position="86"/>
        <end position="127"/>
    </location>
</feature>
<comment type="caution">
    <text evidence="3">The sequence shown here is derived from an EMBL/GenBank/DDBJ whole genome shotgun (WGS) entry which is preliminary data.</text>
</comment>
<evidence type="ECO:0000259" key="2">
    <source>
        <dbReference type="PROSITE" id="PS51061"/>
    </source>
</evidence>
<proteinExistence type="predicted"/>
<dbReference type="Proteomes" id="UP001189429">
    <property type="component" value="Unassembled WGS sequence"/>
</dbReference>
<dbReference type="SUPFAM" id="SSF82708">
    <property type="entry name" value="R3H domain"/>
    <property type="match status" value="1"/>
</dbReference>
<dbReference type="CDD" id="cd02325">
    <property type="entry name" value="R3H"/>
    <property type="match status" value="1"/>
</dbReference>
<organism evidence="3 4">
    <name type="scientific">Prorocentrum cordatum</name>
    <dbReference type="NCBI Taxonomy" id="2364126"/>
    <lineage>
        <taxon>Eukaryota</taxon>
        <taxon>Sar</taxon>
        <taxon>Alveolata</taxon>
        <taxon>Dinophyceae</taxon>
        <taxon>Prorocentrales</taxon>
        <taxon>Prorocentraceae</taxon>
        <taxon>Prorocentrum</taxon>
    </lineage>
</organism>
<dbReference type="InterPro" id="IPR001374">
    <property type="entry name" value="R3H_dom"/>
</dbReference>
<keyword evidence="4" id="KW-1185">Reference proteome</keyword>
<dbReference type="Gene3D" id="3.30.1370.50">
    <property type="entry name" value="R3H-like domain"/>
    <property type="match status" value="1"/>
</dbReference>
<gene>
    <name evidence="3" type="ORF">PCOR1329_LOCUS30150</name>
</gene>
<name>A0ABN9SJK2_9DINO</name>
<feature type="compositionally biased region" description="Low complexity" evidence="1">
    <location>
        <begin position="86"/>
        <end position="105"/>
    </location>
</feature>